<feature type="domain" description="Reverse transcriptase Ty1/copia-type" evidence="2">
    <location>
        <begin position="22"/>
        <end position="136"/>
    </location>
</feature>
<sequence length="136" mass="15468">MLEPEAWWTLMVNEINVMKARRVYELVDRPEGKNMIGLKWVYTPKFDGNGGILGQKSRIVAMGYSQIQGVDFKETYTATMHLESFHVVLAIVASLGLVIWQLDFVAAYLNSDIDFEVYMEQPQGFSEGGGDKVWKL</sequence>
<keyword evidence="1" id="KW-0812">Transmembrane</keyword>
<feature type="transmembrane region" description="Helical" evidence="1">
    <location>
        <begin position="85"/>
        <end position="109"/>
    </location>
</feature>
<keyword evidence="4" id="KW-1185">Reference proteome</keyword>
<evidence type="ECO:0000259" key="2">
    <source>
        <dbReference type="Pfam" id="PF07727"/>
    </source>
</evidence>
<comment type="caution">
    <text evidence="3">The sequence shown here is derived from an EMBL/GenBank/DDBJ whole genome shotgun (WGS) entry which is preliminary data.</text>
</comment>
<reference evidence="3" key="1">
    <citation type="submission" date="2022-07" db="EMBL/GenBank/DDBJ databases">
        <title>Genome Sequence of Leucocoprinus birnbaumii.</title>
        <authorList>
            <person name="Buettner E."/>
        </authorList>
    </citation>
    <scope>NUCLEOTIDE SEQUENCE</scope>
    <source>
        <strain evidence="3">VT141</strain>
    </source>
</reference>
<dbReference type="Pfam" id="PF07727">
    <property type="entry name" value="RVT_2"/>
    <property type="match status" value="1"/>
</dbReference>
<dbReference type="InterPro" id="IPR013103">
    <property type="entry name" value="RVT_2"/>
</dbReference>
<accession>A0AAD5YX61</accession>
<proteinExistence type="predicted"/>
<keyword evidence="1" id="KW-0472">Membrane</keyword>
<dbReference type="EMBL" id="JANIEX010000248">
    <property type="protein sequence ID" value="KAJ3570236.1"/>
    <property type="molecule type" value="Genomic_DNA"/>
</dbReference>
<dbReference type="Proteomes" id="UP001213000">
    <property type="component" value="Unassembled WGS sequence"/>
</dbReference>
<evidence type="ECO:0000256" key="1">
    <source>
        <dbReference type="SAM" id="Phobius"/>
    </source>
</evidence>
<dbReference type="AlphaFoldDB" id="A0AAD5YX61"/>
<gene>
    <name evidence="3" type="ORF">NP233_g4537</name>
</gene>
<name>A0AAD5YX61_9AGAR</name>
<protein>
    <recommendedName>
        <fullName evidence="2">Reverse transcriptase Ty1/copia-type domain-containing protein</fullName>
    </recommendedName>
</protein>
<keyword evidence="1" id="KW-1133">Transmembrane helix</keyword>
<evidence type="ECO:0000313" key="4">
    <source>
        <dbReference type="Proteomes" id="UP001213000"/>
    </source>
</evidence>
<organism evidence="3 4">
    <name type="scientific">Leucocoprinus birnbaumii</name>
    <dbReference type="NCBI Taxonomy" id="56174"/>
    <lineage>
        <taxon>Eukaryota</taxon>
        <taxon>Fungi</taxon>
        <taxon>Dikarya</taxon>
        <taxon>Basidiomycota</taxon>
        <taxon>Agaricomycotina</taxon>
        <taxon>Agaricomycetes</taxon>
        <taxon>Agaricomycetidae</taxon>
        <taxon>Agaricales</taxon>
        <taxon>Agaricineae</taxon>
        <taxon>Agaricaceae</taxon>
        <taxon>Leucocoprinus</taxon>
    </lineage>
</organism>
<evidence type="ECO:0000313" key="3">
    <source>
        <dbReference type="EMBL" id="KAJ3570236.1"/>
    </source>
</evidence>